<reference evidence="1" key="1">
    <citation type="submission" date="2022-05" db="EMBL/GenBank/DDBJ databases">
        <authorList>
            <person name="Colautti A."/>
            <person name="Iacumin L."/>
        </authorList>
    </citation>
    <scope>NUCLEOTIDE SEQUENCE</scope>
    <source>
        <strain evidence="1">SK 55</strain>
    </source>
</reference>
<name>A0A9X3LFT9_9BACL</name>
<sequence length="834" mass="96103">MGKMISNQREQTLEQIILETGYDIYFKNLELEEEILQHFPSSAANPLLSRLCVTGSSSEPIAHYLDKLVETTDFLQQVANQESSNSTFLDIIKSMDVSESLSYMFGEGLEKDIARIEEEYNDTLQLLEKALPAIPFGKRYPFTDQMRKFCRLYLAHALKPLAKTMGRHQEQLGKTFELFKRNMKNKNELQSAYLISRLAGSLLGGIAGSLAIRAIFVGLNSNGEREFSQELSFAHQTWYQIQTANLTDTVTANYKPRLHHLCLSMIGGLWLAVQKDLRALTLEITDFDFTGTRLSIELHKEGKERFAKRIEEVLRSSDLAQIASTIRTFASFPQLASLADTNNHLYIEKLYVHYLYAKADTLLAGGKPVPIEGGLPSLNWKMKRVNPSFSFLEEDSYNEIFETIKDAFYKYPDEMHWLYKDMIEVNQLFTWGDAKKTRKVLNQDYLSALYITSCIISKRSVPEYDIETLLSYKETYLLPIIQVDKYSQAHEEIIHQWIPLVQKESRLARFFGKRTEAGRLQQAIKSLDYRTVEKMLQAGSIIESLTITKDMVSPGYRHFLKLLAESGRPAEIKVSGDLLLQVIEQNDNSALQYLLELGVNPFTPLDDTYLLARITTEGNFAMTYNIYEHCMKTLEHYQASVRSLPDDQLTPYYFLYISGKTCLPEKYPELIQSIPVERRERELAMAVSSLTSRLLWEMFRAGYDDRFISLAETNEDSFFKILCSTAHYQFLNEMHDFKPALLETRVQGIPMLREVYELGHPDLAWHFHEVFEIHEIGQVTYDDVEKAAVADLNENYLILLNQTVNGIDEVFTKIMQDAQHHGHRVIIELIDRVR</sequence>
<proteinExistence type="predicted"/>
<gene>
    <name evidence="1" type="ORF">M9R32_08585</name>
</gene>
<evidence type="ECO:0000313" key="2">
    <source>
        <dbReference type="Proteomes" id="UP001152173"/>
    </source>
</evidence>
<dbReference type="RefSeq" id="WP_269926328.1">
    <property type="nucleotide sequence ID" value="NZ_JAMKBJ010000006.1"/>
</dbReference>
<dbReference type="Proteomes" id="UP001152173">
    <property type="component" value="Unassembled WGS sequence"/>
</dbReference>
<organism evidence="1 2">
    <name type="scientific">Paenisporosarcina quisquiliarum</name>
    <dbReference type="NCBI Taxonomy" id="365346"/>
    <lineage>
        <taxon>Bacteria</taxon>
        <taxon>Bacillati</taxon>
        <taxon>Bacillota</taxon>
        <taxon>Bacilli</taxon>
        <taxon>Bacillales</taxon>
        <taxon>Caryophanaceae</taxon>
        <taxon>Paenisporosarcina</taxon>
    </lineage>
</organism>
<accession>A0A9X3LFT9</accession>
<dbReference type="AlphaFoldDB" id="A0A9X3LFT9"/>
<protein>
    <submittedName>
        <fullName evidence="1">Uncharacterized protein</fullName>
    </submittedName>
</protein>
<keyword evidence="2" id="KW-1185">Reference proteome</keyword>
<comment type="caution">
    <text evidence="1">The sequence shown here is derived from an EMBL/GenBank/DDBJ whole genome shotgun (WGS) entry which is preliminary data.</text>
</comment>
<dbReference type="EMBL" id="JAMKBJ010000006">
    <property type="protein sequence ID" value="MCZ8537233.1"/>
    <property type="molecule type" value="Genomic_DNA"/>
</dbReference>
<evidence type="ECO:0000313" key="1">
    <source>
        <dbReference type="EMBL" id="MCZ8537233.1"/>
    </source>
</evidence>